<reference evidence="1 2" key="1">
    <citation type="journal article" date="2016" name="Nat. Commun.">
        <title>Thousands of microbial genomes shed light on interconnected biogeochemical processes in an aquifer system.</title>
        <authorList>
            <person name="Anantharaman K."/>
            <person name="Brown C.T."/>
            <person name="Hug L.A."/>
            <person name="Sharon I."/>
            <person name="Castelle C.J."/>
            <person name="Probst A.J."/>
            <person name="Thomas B.C."/>
            <person name="Singh A."/>
            <person name="Wilkins M.J."/>
            <person name="Karaoz U."/>
            <person name="Brodie E.L."/>
            <person name="Williams K.H."/>
            <person name="Hubbard S.S."/>
            <person name="Banfield J.F."/>
        </authorList>
    </citation>
    <scope>NUCLEOTIDE SEQUENCE [LARGE SCALE GENOMIC DNA]</scope>
</reference>
<organism evidence="1 2">
    <name type="scientific">Candidatus Gottesmanbacteria bacterium RIFCSPHIGHO2_01_FULL_39_10</name>
    <dbReference type="NCBI Taxonomy" id="1798375"/>
    <lineage>
        <taxon>Bacteria</taxon>
        <taxon>Candidatus Gottesmaniibacteriota</taxon>
    </lineage>
</organism>
<gene>
    <name evidence="1" type="ORF">A2773_06640</name>
</gene>
<proteinExistence type="predicted"/>
<evidence type="ECO:0000313" key="2">
    <source>
        <dbReference type="Proteomes" id="UP000177383"/>
    </source>
</evidence>
<dbReference type="EMBL" id="MFJE01000022">
    <property type="protein sequence ID" value="OGG14267.1"/>
    <property type="molecule type" value="Genomic_DNA"/>
</dbReference>
<name>A0A1F5ZQ78_9BACT</name>
<evidence type="ECO:0000313" key="1">
    <source>
        <dbReference type="EMBL" id="OGG14267.1"/>
    </source>
</evidence>
<dbReference type="AlphaFoldDB" id="A0A1F5ZQ78"/>
<accession>A0A1F5ZQ78</accession>
<dbReference type="STRING" id="1798375.A2773_06640"/>
<dbReference type="Proteomes" id="UP000177383">
    <property type="component" value="Unassembled WGS sequence"/>
</dbReference>
<sequence length="754" mass="84480">MWDGAGLPDLPGQQLNFTPENLLAVRQKMSVSTPTVVEGRVVQGGAGVNLLLDPESKIAWRILQTSPDRGGVVDRVRDNPAILAMLQATGNSVFDTAVKVKNFAEADTSQSGKTTFHPVGTEGANLLPVVGVELIRPEDGWTKIGNQAQLYDDKKGFTCLEMGRENYALGQSVVLEVKNRIRFFRQILDFQSALAENGYFLHDYKGSFGMKFNPDGLLERVKILDIDDLRKINTSAIWKDIPHYIAVGNQMQILVTNTSVPRLLSALEKRSDLAQLKEIKELLYLYMHSQIAVASAGDQKRAGLSDRAMNLQQMTEAARKADTFGLDEEIKDFSIDQLKMVLQKLKEGVENAPIANLNATDKNGSIPKGSERATINPDGIKKIFMGAYGADVRTAARIGGLFILEKSDDVLELIKTHELKVPVVLKYLIENYSPEIHGGLLLDMADDIYHSNRGIQPLLYDILLVCSQPWFETPLYNSANVANLQSFSKLLVKKFDDAPAFFRDLAEAYSSISVLDKYGLLPNARSVEKAQLLFQEEPVKIAQREDIAAEPKSSETIAEEGHAETRPAIDPRQLSNAWQISADRQEMPASMRWEGHGSFIREGLIDLYRVPQEILDAKELLNADICNSLSESRNLPEPLDWFARIGSNQMSKEFEMVYDIGRKIYKDYLDLWGSSYDQWQVHGMLDPFEDLFLITSQRFFDEPIYTQGNVNRLASFAKALQDADIKNLPQFLVDLGQSSDVNEVLRQYEYTVKA</sequence>
<comment type="caution">
    <text evidence="1">The sequence shown here is derived from an EMBL/GenBank/DDBJ whole genome shotgun (WGS) entry which is preliminary data.</text>
</comment>
<protein>
    <submittedName>
        <fullName evidence="1">Uncharacterized protein</fullName>
    </submittedName>
</protein>